<evidence type="ECO:0000313" key="5">
    <source>
        <dbReference type="EMBL" id="GGC52726.1"/>
    </source>
</evidence>
<dbReference type="Pfam" id="PF13458">
    <property type="entry name" value="Peripla_BP_6"/>
    <property type="match status" value="1"/>
</dbReference>
<protein>
    <submittedName>
        <fullName evidence="5">Branched-chain amino acid ABC transporter substrate-binding protein</fullName>
    </submittedName>
</protein>
<evidence type="ECO:0000256" key="2">
    <source>
        <dbReference type="ARBA" id="ARBA00022729"/>
    </source>
</evidence>
<accession>A0A916TZ10</accession>
<dbReference type="PANTHER" id="PTHR47235">
    <property type="entry name" value="BLR6548 PROTEIN"/>
    <property type="match status" value="1"/>
</dbReference>
<gene>
    <name evidence="5" type="ORF">GCM10010994_09760</name>
</gene>
<sequence length="410" mass="44585">MRSWSGRTLAISASAAAIALALVGQASAQKAYGPGASDQEIKVGNFVPYSGPASAYGIVGKVEAAYVRMLNDKGGINGRRINYISYDDAYSPPKAVEQTRKLVESDEVLFLFQTLGTPSNSAIMKYTNSKKVPQIFVSSGGSKFGNDPKQFPWTMPFNPSYETEGRLYAQYILQTLPNAKIAVLVQNDDYGKDIYKGFKEGLGDKTSMIVAEAPYDLAEPTVDSQMLKLKASGADVFVNFATPKFAAQATRKLGELGWKPVHLLNNVSASVGAVLKPAGFENAQDAITLTYVKDPTDPAWASDPGIKAWSEFMDKYVPDGDRTNALTVYGFAAGQTLEHILRQAGDNLTRENIMNVATSLKDFSPTVLYPGIVMSTSKTDHFPIEQMQLMRFKGDRWEADGPLLSAQGKH</sequence>
<dbReference type="AlphaFoldDB" id="A0A916TZ10"/>
<feature type="chain" id="PRO_5037181253" evidence="3">
    <location>
        <begin position="29"/>
        <end position="410"/>
    </location>
</feature>
<dbReference type="InterPro" id="IPR028081">
    <property type="entry name" value="Leu-bd"/>
</dbReference>
<comment type="caution">
    <text evidence="5">The sequence shown here is derived from an EMBL/GenBank/DDBJ whole genome shotgun (WGS) entry which is preliminary data.</text>
</comment>
<feature type="domain" description="Leucine-binding protein" evidence="4">
    <location>
        <begin position="40"/>
        <end position="393"/>
    </location>
</feature>
<evidence type="ECO:0000259" key="4">
    <source>
        <dbReference type="Pfam" id="PF13458"/>
    </source>
</evidence>
<reference evidence="5" key="1">
    <citation type="journal article" date="2014" name="Int. J. Syst. Evol. Microbiol.">
        <title>Complete genome sequence of Corynebacterium casei LMG S-19264T (=DSM 44701T), isolated from a smear-ripened cheese.</title>
        <authorList>
            <consortium name="US DOE Joint Genome Institute (JGI-PGF)"/>
            <person name="Walter F."/>
            <person name="Albersmeier A."/>
            <person name="Kalinowski J."/>
            <person name="Ruckert C."/>
        </authorList>
    </citation>
    <scope>NUCLEOTIDE SEQUENCE</scope>
    <source>
        <strain evidence="5">CGMCC 1.12919</strain>
    </source>
</reference>
<dbReference type="SUPFAM" id="SSF53822">
    <property type="entry name" value="Periplasmic binding protein-like I"/>
    <property type="match status" value="1"/>
</dbReference>
<comment type="similarity">
    <text evidence="1">Belongs to the leucine-binding protein family.</text>
</comment>
<dbReference type="RefSeq" id="WP_188608032.1">
    <property type="nucleotide sequence ID" value="NZ_BMGG01000002.1"/>
</dbReference>
<dbReference type="CDD" id="cd06343">
    <property type="entry name" value="PBP1_ABC_ligand_binding-like"/>
    <property type="match status" value="1"/>
</dbReference>
<dbReference type="EMBL" id="BMGG01000002">
    <property type="protein sequence ID" value="GGC52726.1"/>
    <property type="molecule type" value="Genomic_DNA"/>
</dbReference>
<name>A0A916TZ10_9HYPH</name>
<organism evidence="5 6">
    <name type="scientific">Chelatococcus reniformis</name>
    <dbReference type="NCBI Taxonomy" id="1494448"/>
    <lineage>
        <taxon>Bacteria</taxon>
        <taxon>Pseudomonadati</taxon>
        <taxon>Pseudomonadota</taxon>
        <taxon>Alphaproteobacteria</taxon>
        <taxon>Hyphomicrobiales</taxon>
        <taxon>Chelatococcaceae</taxon>
        <taxon>Chelatococcus</taxon>
    </lineage>
</organism>
<evidence type="ECO:0000313" key="6">
    <source>
        <dbReference type="Proteomes" id="UP000637002"/>
    </source>
</evidence>
<evidence type="ECO:0000256" key="3">
    <source>
        <dbReference type="SAM" id="SignalP"/>
    </source>
</evidence>
<evidence type="ECO:0000256" key="1">
    <source>
        <dbReference type="ARBA" id="ARBA00010062"/>
    </source>
</evidence>
<keyword evidence="6" id="KW-1185">Reference proteome</keyword>
<dbReference type="Proteomes" id="UP000637002">
    <property type="component" value="Unassembled WGS sequence"/>
</dbReference>
<keyword evidence="2 3" id="KW-0732">Signal</keyword>
<dbReference type="PANTHER" id="PTHR47235:SF1">
    <property type="entry name" value="BLR6548 PROTEIN"/>
    <property type="match status" value="1"/>
</dbReference>
<proteinExistence type="inferred from homology"/>
<reference evidence="5" key="2">
    <citation type="submission" date="2020-09" db="EMBL/GenBank/DDBJ databases">
        <authorList>
            <person name="Sun Q."/>
            <person name="Zhou Y."/>
        </authorList>
    </citation>
    <scope>NUCLEOTIDE SEQUENCE</scope>
    <source>
        <strain evidence="5">CGMCC 1.12919</strain>
    </source>
</reference>
<dbReference type="Gene3D" id="3.40.50.2300">
    <property type="match status" value="2"/>
</dbReference>
<feature type="signal peptide" evidence="3">
    <location>
        <begin position="1"/>
        <end position="28"/>
    </location>
</feature>
<dbReference type="InterPro" id="IPR028082">
    <property type="entry name" value="Peripla_BP_I"/>
</dbReference>